<evidence type="ECO:0000256" key="4">
    <source>
        <dbReference type="ARBA" id="ARBA00008236"/>
    </source>
</evidence>
<protein>
    <submittedName>
        <fullName evidence="10">Peptidase M29</fullName>
    </submittedName>
</protein>
<evidence type="ECO:0000313" key="10">
    <source>
        <dbReference type="EMBL" id="OGF26262.1"/>
    </source>
</evidence>
<proteinExistence type="inferred from homology"/>
<keyword evidence="5" id="KW-0031">Aminopeptidase</keyword>
<dbReference type="GO" id="GO:0004177">
    <property type="term" value="F:aminopeptidase activity"/>
    <property type="evidence" value="ECO:0007669"/>
    <property type="project" value="UniProtKB-KW"/>
</dbReference>
<keyword evidence="8" id="KW-0378">Hydrolase</keyword>
<reference evidence="10 11" key="1">
    <citation type="journal article" date="2016" name="Nat. Commun.">
        <title>Thousands of microbial genomes shed light on interconnected biogeochemical processes in an aquifer system.</title>
        <authorList>
            <person name="Anantharaman K."/>
            <person name="Brown C.T."/>
            <person name="Hug L.A."/>
            <person name="Sharon I."/>
            <person name="Castelle C.J."/>
            <person name="Probst A.J."/>
            <person name="Thomas B.C."/>
            <person name="Singh A."/>
            <person name="Wilkins M.J."/>
            <person name="Karaoz U."/>
            <person name="Brodie E.L."/>
            <person name="Williams K.H."/>
            <person name="Hubbard S.S."/>
            <person name="Banfield J.F."/>
        </authorList>
    </citation>
    <scope>NUCLEOTIDE SEQUENCE [LARGE SCALE GENOMIC DNA]</scope>
</reference>
<dbReference type="GO" id="GO:0006508">
    <property type="term" value="P:proteolysis"/>
    <property type="evidence" value="ECO:0007669"/>
    <property type="project" value="UniProtKB-KW"/>
</dbReference>
<dbReference type="Pfam" id="PF02073">
    <property type="entry name" value="Peptidase_M29"/>
    <property type="match status" value="1"/>
</dbReference>
<dbReference type="GO" id="GO:0046872">
    <property type="term" value="F:metal ion binding"/>
    <property type="evidence" value="ECO:0007669"/>
    <property type="project" value="UniProtKB-KW"/>
</dbReference>
<dbReference type="Proteomes" id="UP000178367">
    <property type="component" value="Unassembled WGS sequence"/>
</dbReference>
<name>A0A1F5SI00_9BACT</name>
<evidence type="ECO:0000256" key="5">
    <source>
        <dbReference type="ARBA" id="ARBA00022438"/>
    </source>
</evidence>
<comment type="similarity">
    <text evidence="4">Belongs to the peptidase M29 family.</text>
</comment>
<evidence type="ECO:0000256" key="6">
    <source>
        <dbReference type="ARBA" id="ARBA00022670"/>
    </source>
</evidence>
<keyword evidence="6" id="KW-0645">Protease</keyword>
<dbReference type="GO" id="GO:0008237">
    <property type="term" value="F:metallopeptidase activity"/>
    <property type="evidence" value="ECO:0007669"/>
    <property type="project" value="UniProtKB-KW"/>
</dbReference>
<comment type="cofactor">
    <cofactor evidence="2">
        <name>Mg(2+)</name>
        <dbReference type="ChEBI" id="CHEBI:18420"/>
    </cofactor>
</comment>
<accession>A0A1F5SI00</accession>
<dbReference type="InterPro" id="IPR000787">
    <property type="entry name" value="Peptidase_M29"/>
</dbReference>
<keyword evidence="9" id="KW-0482">Metalloprotease</keyword>
<dbReference type="AlphaFoldDB" id="A0A1F5SI00"/>
<dbReference type="EMBL" id="MFGB01000016">
    <property type="protein sequence ID" value="OGF26262.1"/>
    <property type="molecule type" value="Genomic_DNA"/>
</dbReference>
<evidence type="ECO:0000256" key="3">
    <source>
        <dbReference type="ARBA" id="ARBA00001947"/>
    </source>
</evidence>
<evidence type="ECO:0000256" key="7">
    <source>
        <dbReference type="ARBA" id="ARBA00022723"/>
    </source>
</evidence>
<evidence type="ECO:0000256" key="9">
    <source>
        <dbReference type="ARBA" id="ARBA00023049"/>
    </source>
</evidence>
<organism evidence="10 11">
    <name type="scientific">Candidatus Falkowbacteria bacterium RIFOXYA2_FULL_47_19</name>
    <dbReference type="NCBI Taxonomy" id="1797994"/>
    <lineage>
        <taxon>Bacteria</taxon>
        <taxon>Candidatus Falkowiibacteriota</taxon>
    </lineage>
</organism>
<comment type="cofactor">
    <cofactor evidence="3">
        <name>Zn(2+)</name>
        <dbReference type="ChEBI" id="CHEBI:29105"/>
    </cofactor>
</comment>
<dbReference type="InterPro" id="IPR035097">
    <property type="entry name" value="M29_N-terminal"/>
</dbReference>
<dbReference type="PANTHER" id="PTHR34448:SF1">
    <property type="entry name" value="BLL6088 PROTEIN"/>
    <property type="match status" value="1"/>
</dbReference>
<evidence type="ECO:0000313" key="11">
    <source>
        <dbReference type="Proteomes" id="UP000178367"/>
    </source>
</evidence>
<evidence type="ECO:0000256" key="2">
    <source>
        <dbReference type="ARBA" id="ARBA00001946"/>
    </source>
</evidence>
<evidence type="ECO:0000256" key="8">
    <source>
        <dbReference type="ARBA" id="ARBA00022801"/>
    </source>
</evidence>
<dbReference type="STRING" id="1797994.A2227_03175"/>
<gene>
    <name evidence="10" type="ORF">A2227_03175</name>
</gene>
<dbReference type="Gene3D" id="3.40.1830.10">
    <property type="entry name" value="Thermophilic metalloprotease (M29)"/>
    <property type="match status" value="1"/>
</dbReference>
<dbReference type="PANTHER" id="PTHR34448">
    <property type="entry name" value="AMINOPEPTIDASE"/>
    <property type="match status" value="1"/>
</dbReference>
<sequence length="408" mass="45693">METTKQLFTEKQLDNLAASLVWGMKTSRTGRYRRGDIVLVITDLAALDLARKINAKLIKDGLNPVVKINHPHAMDYDYYKLADASQLKFVSPGTKELYDNLNGLIMLRAPESITHLKDIDPKKIGARELALRFTTVARFNRQARGLLGWTLTYLPTAATAKEAGLTLKDFTGQIVKACFLNDKDPIAKWTEIAKRQNEFMKILNKTTRQTVFFHVESKNTDLKIVPGEKRQWLGGRGCNIPSFELFLSPDWRGTAGVFYANLPSYRNGNLVEGVRLEFKNGSAVAVKATAGEKFVQKQLALDKGANQVGEFSLTDTRFSNIDKFMANTLFDENFGGKHGNCHIAVGSAYADSYDGDVSKFTKAQKQRLGFNDSALHWDLVNTEPKRVTAHLKNGQTRIIYEKGEFSLS</sequence>
<evidence type="ECO:0000256" key="1">
    <source>
        <dbReference type="ARBA" id="ARBA00001941"/>
    </source>
</evidence>
<comment type="cofactor">
    <cofactor evidence="1">
        <name>Co(2+)</name>
        <dbReference type="ChEBI" id="CHEBI:48828"/>
    </cofactor>
</comment>
<dbReference type="SUPFAM" id="SSF144052">
    <property type="entry name" value="Thermophilic metalloprotease-like"/>
    <property type="match status" value="1"/>
</dbReference>
<keyword evidence="7" id="KW-0479">Metal-binding</keyword>
<dbReference type="InterPro" id="IPR052170">
    <property type="entry name" value="M29_Exopeptidase"/>
</dbReference>
<comment type="caution">
    <text evidence="10">The sequence shown here is derived from an EMBL/GenBank/DDBJ whole genome shotgun (WGS) entry which is preliminary data.</text>
</comment>